<dbReference type="EMBL" id="NPBY01000061">
    <property type="protein sequence ID" value="PAD73868.1"/>
    <property type="molecule type" value="Genomic_DNA"/>
</dbReference>
<evidence type="ECO:0000313" key="1">
    <source>
        <dbReference type="EMBL" id="PAD73868.1"/>
    </source>
</evidence>
<evidence type="ECO:0000313" key="2">
    <source>
        <dbReference type="Proteomes" id="UP000215596"/>
    </source>
</evidence>
<dbReference type="AlphaFoldDB" id="A0A268EL73"/>
<sequence length="367" mass="41154">MHPDYVGILLNNNLYRRLSGGRSARLSLKNYEEAAAMYGLVPCFTTIDRLSPEKGTLIGCIPAESGYVQVQIPIPRAIHLRAIYTDKRALSIIDRLIDQGIYVYNGRTRYGKDVIHRMLGEDPEMLPALPHTVRATPMSIREMIHQHGDLVLKPCSGSVGIAIMRLRASSGKYYLTYSRSAPSAKGWRTVRVSAAKLHPLIHRRISRAAFLVQERIQLAEYEGRPFDIRVTVQRGGSGEWEVTGMFAKTSPPRTFVSNIAQGGSAHLVPDILAKSLPYIPTALMLERLVQFALHTAHTLSRHIPFAADFGLDIGVTPDGKLYFIECNGCDQRYGFLEAGMEETWKQSYRTPMAFARYLYDRGAWPAM</sequence>
<dbReference type="SUPFAM" id="SSF56059">
    <property type="entry name" value="Glutathione synthetase ATP-binding domain-like"/>
    <property type="match status" value="1"/>
</dbReference>
<dbReference type="Gene3D" id="3.30.470.20">
    <property type="entry name" value="ATP-grasp fold, B domain"/>
    <property type="match status" value="1"/>
</dbReference>
<organism evidence="1 2">
    <name type="scientific">Paenibacillus campinasensis</name>
    <dbReference type="NCBI Taxonomy" id="66347"/>
    <lineage>
        <taxon>Bacteria</taxon>
        <taxon>Bacillati</taxon>
        <taxon>Bacillota</taxon>
        <taxon>Bacilli</taxon>
        <taxon>Bacillales</taxon>
        <taxon>Paenibacillaceae</taxon>
        <taxon>Paenibacillus</taxon>
    </lineage>
</organism>
<dbReference type="Proteomes" id="UP000215596">
    <property type="component" value="Unassembled WGS sequence"/>
</dbReference>
<dbReference type="Pfam" id="PF14398">
    <property type="entry name" value="ATPgrasp_YheCD"/>
    <property type="match status" value="1"/>
</dbReference>
<protein>
    <recommendedName>
        <fullName evidence="3">YheC/YheD family protein</fullName>
    </recommendedName>
</protein>
<reference evidence="1 2" key="1">
    <citation type="submission" date="2017-07" db="EMBL/GenBank/DDBJ databases">
        <title>Isolation and whole genome analysis of endospore-forming bacteria from heroin.</title>
        <authorList>
            <person name="Kalinowski J."/>
            <person name="Ahrens B."/>
            <person name="Al-Dilaimi A."/>
            <person name="Winkler A."/>
            <person name="Wibberg D."/>
            <person name="Schleenbecker U."/>
            <person name="Ruckert C."/>
            <person name="Wolfel R."/>
            <person name="Grass G."/>
        </authorList>
    </citation>
    <scope>NUCLEOTIDE SEQUENCE [LARGE SCALE GENOMIC DNA]</scope>
    <source>
        <strain evidence="1 2">7537-G1</strain>
    </source>
</reference>
<accession>A0A268EL73</accession>
<name>A0A268EL73_9BACL</name>
<proteinExistence type="predicted"/>
<dbReference type="InterPro" id="IPR026838">
    <property type="entry name" value="YheC/D"/>
</dbReference>
<dbReference type="OrthoDB" id="7869153at2"/>
<dbReference type="RefSeq" id="WP_095266756.1">
    <property type="nucleotide sequence ID" value="NZ_NPBY01000061.1"/>
</dbReference>
<gene>
    <name evidence="1" type="ORF">CHH67_18695</name>
</gene>
<evidence type="ECO:0008006" key="3">
    <source>
        <dbReference type="Google" id="ProtNLM"/>
    </source>
</evidence>
<comment type="caution">
    <text evidence="1">The sequence shown here is derived from an EMBL/GenBank/DDBJ whole genome shotgun (WGS) entry which is preliminary data.</text>
</comment>